<keyword evidence="4" id="KW-1185">Reference proteome</keyword>
<evidence type="ECO:0000256" key="2">
    <source>
        <dbReference type="SAM" id="SignalP"/>
    </source>
</evidence>
<dbReference type="EMBL" id="LT629690">
    <property type="protein sequence ID" value="SDF41605.1"/>
    <property type="molecule type" value="Genomic_DNA"/>
</dbReference>
<evidence type="ECO:0000313" key="3">
    <source>
        <dbReference type="EMBL" id="SDF41605.1"/>
    </source>
</evidence>
<proteinExistence type="inferred from homology"/>
<name>A0A1G7KWN0_9BACT</name>
<reference evidence="3 4" key="1">
    <citation type="submission" date="2016-10" db="EMBL/GenBank/DDBJ databases">
        <authorList>
            <person name="de Groot N.N."/>
        </authorList>
    </citation>
    <scope>NUCLEOTIDE SEQUENCE [LARGE SCALE GENOMIC DNA]</scope>
    <source>
        <strain evidence="3 4">GAS232</strain>
    </source>
</reference>
<sequence length="473" mass="50490">MKPDVSITGLLIAAGALLWCSAPAAAQHLSCTAVTNVRDAAQCIGNAPALPVQELKHDHTYTLPELIDLAESNSPEGRIAWARAKTSLEQAGIARASYLPVLAFAAQGSDVRAIVPFPKPLAPRGYVTVEQPVAAAQMELEYTLLNFARGPKLEAAKATELAGALTLSRTHQQIAYNVATLYYREQLEAGRLSAAKTILQDAETLRDNAQSQFDNGRTTLPDLQNAQAGVAEARFSLAAAEGAVKKAKIALTEAVGVEPSAEIELPVQADGVSSDVVDSKVEELIQAAWSSRPDLLARAQALKRAQQNTRVAHAAYLPSARLAGTGGQTATWPTADYGQLGYANVTTWSAAVSLKWEIFNGARKHEVAASLAEQRAAAEEQRATKDRVTREVWQSYVDYQTAEEQQKAAQSFLSSSQISYDSSLDAFRYGVRSLVDVVQAEKQLAQARLAVVDANAQVALSAAALNFAVGARP</sequence>
<dbReference type="PIRSF" id="PIRSF001892">
    <property type="entry name" value="CyaE"/>
    <property type="match status" value="1"/>
</dbReference>
<gene>
    <name evidence="3" type="ORF">SAMN05444167_2339</name>
</gene>
<accession>A0A1G7KWN0</accession>
<dbReference type="PANTHER" id="PTHR30203:SF29">
    <property type="entry name" value="PROTEIN CYAE"/>
    <property type="match status" value="1"/>
</dbReference>
<feature type="signal peptide" evidence="2">
    <location>
        <begin position="1"/>
        <end position="26"/>
    </location>
</feature>
<dbReference type="GO" id="GO:0015562">
    <property type="term" value="F:efflux transmembrane transporter activity"/>
    <property type="evidence" value="ECO:0007669"/>
    <property type="project" value="InterPro"/>
</dbReference>
<dbReference type="Proteomes" id="UP000182427">
    <property type="component" value="Chromosome I"/>
</dbReference>
<dbReference type="InterPro" id="IPR028351">
    <property type="entry name" value="CyaE"/>
</dbReference>
<comment type="similarity">
    <text evidence="1">Belongs to the outer membrane factor (OMF) (TC 1.B.17) family.</text>
</comment>
<evidence type="ECO:0000256" key="1">
    <source>
        <dbReference type="ARBA" id="ARBA00007613"/>
    </source>
</evidence>
<dbReference type="SUPFAM" id="SSF56954">
    <property type="entry name" value="Outer membrane efflux proteins (OEP)"/>
    <property type="match status" value="1"/>
</dbReference>
<dbReference type="InterPro" id="IPR010131">
    <property type="entry name" value="MdtP/NodT-like"/>
</dbReference>
<dbReference type="RefSeq" id="WP_172838243.1">
    <property type="nucleotide sequence ID" value="NZ_LT629690.1"/>
</dbReference>
<dbReference type="Pfam" id="PF02321">
    <property type="entry name" value="OEP"/>
    <property type="match status" value="2"/>
</dbReference>
<feature type="chain" id="PRO_5009241716" evidence="2">
    <location>
        <begin position="27"/>
        <end position="473"/>
    </location>
</feature>
<organism evidence="3 4">
    <name type="scientific">Terriglobus roseus</name>
    <dbReference type="NCBI Taxonomy" id="392734"/>
    <lineage>
        <taxon>Bacteria</taxon>
        <taxon>Pseudomonadati</taxon>
        <taxon>Acidobacteriota</taxon>
        <taxon>Terriglobia</taxon>
        <taxon>Terriglobales</taxon>
        <taxon>Acidobacteriaceae</taxon>
        <taxon>Terriglobus</taxon>
    </lineage>
</organism>
<dbReference type="AlphaFoldDB" id="A0A1G7KWN0"/>
<evidence type="ECO:0000313" key="4">
    <source>
        <dbReference type="Proteomes" id="UP000182427"/>
    </source>
</evidence>
<dbReference type="PANTHER" id="PTHR30203">
    <property type="entry name" value="OUTER MEMBRANE CATION EFFLUX PROTEIN"/>
    <property type="match status" value="1"/>
</dbReference>
<dbReference type="InterPro" id="IPR003423">
    <property type="entry name" value="OMP_efflux"/>
</dbReference>
<protein>
    <submittedName>
        <fullName evidence="3">Outer membrane protein TolC</fullName>
    </submittedName>
</protein>
<dbReference type="Gene3D" id="1.20.1600.10">
    <property type="entry name" value="Outer membrane efflux proteins (OEP)"/>
    <property type="match status" value="1"/>
</dbReference>
<keyword evidence="2" id="KW-0732">Signal</keyword>